<proteinExistence type="predicted"/>
<dbReference type="RefSeq" id="WP_311547593.1">
    <property type="nucleotide sequence ID" value="NZ_JAVREK010000035.1"/>
</dbReference>
<organism evidence="1 2">
    <name type="scientific">Streptomonospora wellingtoniae</name>
    <dbReference type="NCBI Taxonomy" id="3075544"/>
    <lineage>
        <taxon>Bacteria</taxon>
        <taxon>Bacillati</taxon>
        <taxon>Actinomycetota</taxon>
        <taxon>Actinomycetes</taxon>
        <taxon>Streptosporangiales</taxon>
        <taxon>Nocardiopsidaceae</taxon>
        <taxon>Streptomonospora</taxon>
    </lineage>
</organism>
<name>A0ABU2L1E0_9ACTN</name>
<dbReference type="Proteomes" id="UP001183226">
    <property type="component" value="Unassembled WGS sequence"/>
</dbReference>
<comment type="caution">
    <text evidence="1">The sequence shown here is derived from an EMBL/GenBank/DDBJ whole genome shotgun (WGS) entry which is preliminary data.</text>
</comment>
<accession>A0ABU2L1E0</accession>
<gene>
    <name evidence="1" type="ORF">RM446_23390</name>
</gene>
<sequence length="58" mass="6358">MSDPTTAPPTQAEARSEAARLLRDAETVLDRDLMGYYIQLAQCWVNLASLDEDDATSA</sequence>
<keyword evidence="2" id="KW-1185">Reference proteome</keyword>
<evidence type="ECO:0000313" key="2">
    <source>
        <dbReference type="Proteomes" id="UP001183226"/>
    </source>
</evidence>
<evidence type="ECO:0000313" key="1">
    <source>
        <dbReference type="EMBL" id="MDT0305078.1"/>
    </source>
</evidence>
<reference evidence="2" key="1">
    <citation type="submission" date="2023-07" db="EMBL/GenBank/DDBJ databases">
        <title>30 novel species of actinomycetes from the DSMZ collection.</title>
        <authorList>
            <person name="Nouioui I."/>
        </authorList>
    </citation>
    <scope>NUCLEOTIDE SEQUENCE [LARGE SCALE GENOMIC DNA]</scope>
    <source>
        <strain evidence="2">DSM 45055</strain>
    </source>
</reference>
<dbReference type="EMBL" id="JAVREK010000035">
    <property type="protein sequence ID" value="MDT0305078.1"/>
    <property type="molecule type" value="Genomic_DNA"/>
</dbReference>
<protein>
    <submittedName>
        <fullName evidence="1">Uncharacterized protein</fullName>
    </submittedName>
</protein>